<dbReference type="SUPFAM" id="SSF52540">
    <property type="entry name" value="P-loop containing nucleoside triphosphate hydrolases"/>
    <property type="match status" value="1"/>
</dbReference>
<protein>
    <submittedName>
        <fullName evidence="3">AAA domain-containing protein</fullName>
    </submittedName>
</protein>
<dbReference type="Gene3D" id="3.40.50.300">
    <property type="entry name" value="P-loop containing nucleotide triphosphate hydrolases"/>
    <property type="match status" value="1"/>
</dbReference>
<dbReference type="AlphaFoldDB" id="A0A964RRG7"/>
<accession>A0A964RRG7</accession>
<dbReference type="GO" id="GO:0016887">
    <property type="term" value="F:ATP hydrolysis activity"/>
    <property type="evidence" value="ECO:0007669"/>
    <property type="project" value="InterPro"/>
</dbReference>
<dbReference type="Pfam" id="PF07728">
    <property type="entry name" value="AAA_5"/>
    <property type="match status" value="1"/>
</dbReference>
<feature type="domain" description="ATPase dynein-related AAA" evidence="2">
    <location>
        <begin position="315"/>
        <end position="467"/>
    </location>
</feature>
<evidence type="ECO:0000313" key="3">
    <source>
        <dbReference type="EMBL" id="MVX66484.1"/>
    </source>
</evidence>
<organism evidence="3 4">
    <name type="scientific">Clostridium chromiireducens</name>
    <dbReference type="NCBI Taxonomy" id="225345"/>
    <lineage>
        <taxon>Bacteria</taxon>
        <taxon>Bacillati</taxon>
        <taxon>Bacillota</taxon>
        <taxon>Clostridia</taxon>
        <taxon>Eubacteriales</taxon>
        <taxon>Clostridiaceae</taxon>
        <taxon>Clostridium</taxon>
    </lineage>
</organism>
<dbReference type="EMBL" id="WSRQ01000058">
    <property type="protein sequence ID" value="MVX66484.1"/>
    <property type="molecule type" value="Genomic_DNA"/>
</dbReference>
<dbReference type="RefSeq" id="WP_160361033.1">
    <property type="nucleotide sequence ID" value="NZ_WSRQ01000058.1"/>
</dbReference>
<feature type="region of interest" description="Disordered" evidence="1">
    <location>
        <begin position="1"/>
        <end position="24"/>
    </location>
</feature>
<comment type="caution">
    <text evidence="3">The sequence shown here is derived from an EMBL/GenBank/DDBJ whole genome shotgun (WGS) entry which is preliminary data.</text>
</comment>
<evidence type="ECO:0000259" key="2">
    <source>
        <dbReference type="Pfam" id="PF07728"/>
    </source>
</evidence>
<sequence>MDKELKDYENNEKDGAQKQNEAIEDEVLNEDEILENKEIELQLKREEILQEEKKLKFKDIVLKKKEEKLNDREEAFLVEMKKLEEERQALREERLNYQKECEERANFIVEDIKNRNKELAQKVTELSSIEYENESIKFELNNKEENIKKLAGELVECKNKLKLLEDQGEINDIISLREKLEEYESLKEEKNKLIKENKVLRDRNKALEADVFEKDRLDSTNEILMSKLERTQSQLRYLKHLEKSKGTGEDSSQTIFKEIIEEQIELDKDTIPKVHRGDGEFIKEFIQFCRKYGFIYEEDLVRNFICSIRSSKLTILKGYSGTGKSSLPNLLSKFLKCECVVIPVQPNWRTKQDIMGFYNYFTNKFIPTELTKTLIRANVSKNRIFIVVLDEMNLARVEYYFSEFNSKLELDPKSREIELFEGVANYDGIVSEYIKDNKVKIPDNVYFVGTINEDDSVSPISDKIFDRAQVVEFMQLPTTETAGDLESACRDSITNEYTSFKSFNSEVEEDDFNINIVNEVNRFTKEYFNKVIGFRSLKQIKTFVRFFINSGGKEKEAIDMQLVSKFIPKLKFMYSDEQISALSILSDEIKELFKKELKCNDNELNNLQMVKQLEVILKELEN</sequence>
<name>A0A964RRG7_9CLOT</name>
<gene>
    <name evidence="3" type="ORF">GKZ28_22675</name>
</gene>
<reference evidence="3" key="1">
    <citation type="submission" date="2019-12" db="EMBL/GenBank/DDBJ databases">
        <title>Microbes associate with the intestines of laboratory mice.</title>
        <authorList>
            <person name="Navarre W."/>
            <person name="Wong E."/>
        </authorList>
    </citation>
    <scope>NUCLEOTIDE SEQUENCE</scope>
    <source>
        <strain evidence="3">NM79_F5</strain>
    </source>
</reference>
<dbReference type="InterPro" id="IPR011704">
    <property type="entry name" value="ATPase_dyneun-rel_AAA"/>
</dbReference>
<dbReference type="Proteomes" id="UP000656077">
    <property type="component" value="Unassembled WGS sequence"/>
</dbReference>
<feature type="compositionally biased region" description="Basic and acidic residues" evidence="1">
    <location>
        <begin position="1"/>
        <end position="16"/>
    </location>
</feature>
<dbReference type="InterPro" id="IPR027417">
    <property type="entry name" value="P-loop_NTPase"/>
</dbReference>
<evidence type="ECO:0000313" key="4">
    <source>
        <dbReference type="Proteomes" id="UP000656077"/>
    </source>
</evidence>
<proteinExistence type="predicted"/>
<dbReference type="GO" id="GO:0005524">
    <property type="term" value="F:ATP binding"/>
    <property type="evidence" value="ECO:0007669"/>
    <property type="project" value="InterPro"/>
</dbReference>
<evidence type="ECO:0000256" key="1">
    <source>
        <dbReference type="SAM" id="MobiDB-lite"/>
    </source>
</evidence>